<dbReference type="PANTHER" id="PTHR33376:SF3">
    <property type="entry name" value="C4-DICARBOXYLATE-BINDING PROTEIN"/>
    <property type="match status" value="1"/>
</dbReference>
<feature type="signal peptide" evidence="2">
    <location>
        <begin position="1"/>
        <end position="26"/>
    </location>
</feature>
<evidence type="ECO:0000256" key="1">
    <source>
        <dbReference type="ARBA" id="ARBA00022729"/>
    </source>
</evidence>
<evidence type="ECO:0000313" key="3">
    <source>
        <dbReference type="EMBL" id="MFC1455499.1"/>
    </source>
</evidence>
<organism evidence="3 4">
    <name type="scientific">Microvirga arabica</name>
    <dbReference type="NCBI Taxonomy" id="1128671"/>
    <lineage>
        <taxon>Bacteria</taxon>
        <taxon>Pseudomonadati</taxon>
        <taxon>Pseudomonadota</taxon>
        <taxon>Alphaproteobacteria</taxon>
        <taxon>Hyphomicrobiales</taxon>
        <taxon>Methylobacteriaceae</taxon>
        <taxon>Microvirga</taxon>
    </lineage>
</organism>
<dbReference type="InterPro" id="IPR006311">
    <property type="entry name" value="TAT_signal"/>
</dbReference>
<sequence length="331" mass="36269">MKSRRNFLAGVAILATLPMFSAAALAQKVELRLAHVNQPTIEAHKVAVEVAERIAKRSDGRITIKLFPGGMLGTTTDMLEQASQGEPIITFTDAAYLASFGVPEMGVVGGPFIVENNEEAERLAFSPLMKGWYDKLAEKAKIRVLALNWFDGARHMIGSKPYPTPADLKGVKVRVPPVPTWQKTFEPLGAIPTTVEAAETYSALSQGVVNAGESPLTGLRANRWYEVVKDITLTGHFNLFTGWVMSDAAYTALTEADRVMLLEEFRTGGQELAKRSTNMNDEIRKEFEAKGVKFHNADVPAYRKATASFYTSFPQWPAGLFDQVRAAASGK</sequence>
<dbReference type="NCBIfam" id="NF037995">
    <property type="entry name" value="TRAP_S1"/>
    <property type="match status" value="1"/>
</dbReference>
<keyword evidence="1 2" id="KW-0732">Signal</keyword>
<dbReference type="CDD" id="cd13669">
    <property type="entry name" value="PBP2_TRAP_TM0322_like"/>
    <property type="match status" value="1"/>
</dbReference>
<evidence type="ECO:0000313" key="4">
    <source>
        <dbReference type="Proteomes" id="UP001593940"/>
    </source>
</evidence>
<reference evidence="3 4" key="1">
    <citation type="submission" date="2024-09" db="EMBL/GenBank/DDBJ databases">
        <title>Nodulacao em especies de Leguminosae Basais da Amazonia e Caracterizacao dos Rizobios e Bacterias Associadas aos Nodulos.</title>
        <authorList>
            <person name="Jambeiro I.C.A."/>
            <person name="Lopes I.S."/>
            <person name="Aguiar E.R.G.R."/>
            <person name="Santos A.F.J."/>
            <person name="Dos Santos J.M.F."/>
            <person name="Gross E."/>
        </authorList>
    </citation>
    <scope>NUCLEOTIDE SEQUENCE [LARGE SCALE GENOMIC DNA]</scope>
    <source>
        <strain evidence="3 4">BRUESC1165</strain>
    </source>
</reference>
<proteinExistence type="predicted"/>
<feature type="chain" id="PRO_5046555632" evidence="2">
    <location>
        <begin position="27"/>
        <end position="331"/>
    </location>
</feature>
<dbReference type="Proteomes" id="UP001593940">
    <property type="component" value="Unassembled WGS sequence"/>
</dbReference>
<dbReference type="PROSITE" id="PS51318">
    <property type="entry name" value="TAT"/>
    <property type="match status" value="1"/>
</dbReference>
<dbReference type="PANTHER" id="PTHR33376">
    <property type="match status" value="1"/>
</dbReference>
<dbReference type="EMBL" id="JBHOMY010000004">
    <property type="protein sequence ID" value="MFC1455499.1"/>
    <property type="molecule type" value="Genomic_DNA"/>
</dbReference>
<keyword evidence="4" id="KW-1185">Reference proteome</keyword>
<dbReference type="Gene3D" id="3.40.190.170">
    <property type="entry name" value="Bacterial extracellular solute-binding protein, family 7"/>
    <property type="match status" value="1"/>
</dbReference>
<gene>
    <name evidence="3" type="ORF">ACETIH_01855</name>
</gene>
<dbReference type="InterPro" id="IPR038404">
    <property type="entry name" value="TRAP_DctP_sf"/>
</dbReference>
<dbReference type="Pfam" id="PF03480">
    <property type="entry name" value="DctP"/>
    <property type="match status" value="1"/>
</dbReference>
<evidence type="ECO:0000256" key="2">
    <source>
        <dbReference type="SAM" id="SignalP"/>
    </source>
</evidence>
<dbReference type="InterPro" id="IPR018389">
    <property type="entry name" value="DctP_fam"/>
</dbReference>
<dbReference type="RefSeq" id="WP_377028684.1">
    <property type="nucleotide sequence ID" value="NZ_JBHOMY010000004.1"/>
</dbReference>
<accession>A0ABV6Y2J1</accession>
<comment type="caution">
    <text evidence="3">The sequence shown here is derived from an EMBL/GenBank/DDBJ whole genome shotgun (WGS) entry which is preliminary data.</text>
</comment>
<protein>
    <submittedName>
        <fullName evidence="3">C4-dicarboxylate TRAP transporter substrate-binding protein</fullName>
    </submittedName>
</protein>
<name>A0ABV6Y2J1_9HYPH</name>